<reference evidence="2 3" key="1">
    <citation type="journal article" date="2014" name="Am. J. Bot.">
        <title>Genome assembly and annotation for red clover (Trifolium pratense; Fabaceae).</title>
        <authorList>
            <person name="Istvanek J."/>
            <person name="Jaros M."/>
            <person name="Krenek A."/>
            <person name="Repkova J."/>
        </authorList>
    </citation>
    <scope>NUCLEOTIDE SEQUENCE [LARGE SCALE GENOMIC DNA]</scope>
    <source>
        <strain evidence="3">cv. Tatra</strain>
        <tissue evidence="2">Young leaves</tissue>
    </source>
</reference>
<comment type="caution">
    <text evidence="2">The sequence shown here is derived from an EMBL/GenBank/DDBJ whole genome shotgun (WGS) entry which is preliminary data.</text>
</comment>
<name>A0A2K3KPX9_TRIPR</name>
<evidence type="ECO:0000313" key="2">
    <source>
        <dbReference type="EMBL" id="PNX68351.1"/>
    </source>
</evidence>
<dbReference type="Proteomes" id="UP000236291">
    <property type="component" value="Unassembled WGS sequence"/>
</dbReference>
<gene>
    <name evidence="2" type="ORF">L195_g056122</name>
</gene>
<sequence>MVLIWGVMVKVTEGVDSETSYLGQHGNIDLGQSQIIMPNIPRPPNSDGNTPIFITSKQHQNHALMVDSDEFVDASDNGATGDSESDMEVVVETPRLDQ</sequence>
<accession>A0A2K3KPX9</accession>
<evidence type="ECO:0000256" key="1">
    <source>
        <dbReference type="SAM" id="MobiDB-lite"/>
    </source>
</evidence>
<protein>
    <submittedName>
        <fullName evidence="2">Uncharacterized protein</fullName>
    </submittedName>
</protein>
<proteinExistence type="predicted"/>
<organism evidence="2 3">
    <name type="scientific">Trifolium pratense</name>
    <name type="common">Red clover</name>
    <dbReference type="NCBI Taxonomy" id="57577"/>
    <lineage>
        <taxon>Eukaryota</taxon>
        <taxon>Viridiplantae</taxon>
        <taxon>Streptophyta</taxon>
        <taxon>Embryophyta</taxon>
        <taxon>Tracheophyta</taxon>
        <taxon>Spermatophyta</taxon>
        <taxon>Magnoliopsida</taxon>
        <taxon>eudicotyledons</taxon>
        <taxon>Gunneridae</taxon>
        <taxon>Pentapetalae</taxon>
        <taxon>rosids</taxon>
        <taxon>fabids</taxon>
        <taxon>Fabales</taxon>
        <taxon>Fabaceae</taxon>
        <taxon>Papilionoideae</taxon>
        <taxon>50 kb inversion clade</taxon>
        <taxon>NPAAA clade</taxon>
        <taxon>Hologalegina</taxon>
        <taxon>IRL clade</taxon>
        <taxon>Trifolieae</taxon>
        <taxon>Trifolium</taxon>
    </lineage>
</organism>
<reference evidence="2 3" key="2">
    <citation type="journal article" date="2017" name="Front. Plant Sci.">
        <title>Gene Classification and Mining of Molecular Markers Useful in Red Clover (Trifolium pratense) Breeding.</title>
        <authorList>
            <person name="Istvanek J."/>
            <person name="Dluhosova J."/>
            <person name="Dluhos P."/>
            <person name="Patkova L."/>
            <person name="Nedelnik J."/>
            <person name="Repkova J."/>
        </authorList>
    </citation>
    <scope>NUCLEOTIDE SEQUENCE [LARGE SCALE GENOMIC DNA]</scope>
    <source>
        <strain evidence="3">cv. Tatra</strain>
        <tissue evidence="2">Young leaves</tissue>
    </source>
</reference>
<evidence type="ECO:0000313" key="3">
    <source>
        <dbReference type="Proteomes" id="UP000236291"/>
    </source>
</evidence>
<feature type="region of interest" description="Disordered" evidence="1">
    <location>
        <begin position="72"/>
        <end position="98"/>
    </location>
</feature>
<dbReference type="AlphaFoldDB" id="A0A2K3KPX9"/>
<dbReference type="EMBL" id="ASHM01104914">
    <property type="protein sequence ID" value="PNX68351.1"/>
    <property type="molecule type" value="Genomic_DNA"/>
</dbReference>